<dbReference type="Pfam" id="PF00069">
    <property type="entry name" value="Pkinase"/>
    <property type="match status" value="1"/>
</dbReference>
<accession>A0A5S9IP17</accession>
<keyword evidence="2 5" id="KW-0547">Nucleotide-binding</keyword>
<keyword evidence="10" id="KW-1185">Reference proteome</keyword>
<dbReference type="SMART" id="SM00240">
    <property type="entry name" value="FHA"/>
    <property type="match status" value="1"/>
</dbReference>
<dbReference type="EMBL" id="AP019860">
    <property type="protein sequence ID" value="BBM85071.1"/>
    <property type="molecule type" value="Genomic_DNA"/>
</dbReference>
<sequence length="677" mass="76813">MDVLNFFCPNCGRKTTIKKEFSPMGKKKKCKGCDHIFPLSSDTMRIRVVKTNSLLNSSPQLGPSKQPDLNPFNSTQIKAPTTRKASPSSTIKPTERRVRDFNSTQIKPLVPETESKVRRESQKLDSTMFGKKIVIQCPHCDKQYRIRVYRDLDRYACTTTGKIFTLDDVRSMKIVGAQESKNTKDAQLVTDSGTAAKTAVDFNVQNEINKMQSGVVNEQTMTDLNLQDTSRNEVTSAMQSKLKEAIAKEMTVDLANLPRDEEVDREDKKKLTEKQVVIADKYQILGEIGAGGFGKVYMAFDKTLHRYVAIKLGVGLSPEEANTLSKLNHKNIVQLYDFGNYEGKLYIVMEYIQGMNICQYINKMKVHKRSEAEVSFKICQLFSDLCEVLAYLHNKGVYHADIKPENILVSTSGTIKLIDFGETKNFTYKYAAPERFENKPPSVKSDIYSLGGVMYEILTGKVPNQGSRLVELIYNAALQKQFPENSPVDRRLQNICLQCLSPEEQRYDNVDQLRLDLMNYVADRQKVSSVPHLYINSCKIMVPLTREKNYIGRALTNDIILDDDGISRIHCVIYISGNKISVENVSKNFAITVGEQRLSAGQKTNITQKTYLIMGKYRFTFVPKQLQKNVLQTNEQSYTIQQSLDEKPIALKDDDFSDFFRETGMGWEITGDGFSTE</sequence>
<evidence type="ECO:0000313" key="9">
    <source>
        <dbReference type="EMBL" id="BBM85071.1"/>
    </source>
</evidence>
<evidence type="ECO:0000256" key="2">
    <source>
        <dbReference type="ARBA" id="ARBA00022741"/>
    </source>
</evidence>
<dbReference type="PANTHER" id="PTHR24348:SF22">
    <property type="entry name" value="NON-SPECIFIC SERINE_THREONINE PROTEIN KINASE"/>
    <property type="match status" value="1"/>
</dbReference>
<dbReference type="InterPro" id="IPR017441">
    <property type="entry name" value="Protein_kinase_ATP_BS"/>
</dbReference>
<evidence type="ECO:0000256" key="4">
    <source>
        <dbReference type="ARBA" id="ARBA00022840"/>
    </source>
</evidence>
<proteinExistence type="predicted"/>
<dbReference type="SUPFAM" id="SSF49879">
    <property type="entry name" value="SMAD/FHA domain"/>
    <property type="match status" value="1"/>
</dbReference>
<keyword evidence="3 9" id="KW-0418">Kinase</keyword>
<dbReference type="InterPro" id="IPR045269">
    <property type="entry name" value="Atg1-like"/>
</dbReference>
<feature type="compositionally biased region" description="Polar residues" evidence="6">
    <location>
        <begin position="71"/>
        <end position="92"/>
    </location>
</feature>
<evidence type="ECO:0000313" key="10">
    <source>
        <dbReference type="Proteomes" id="UP000326354"/>
    </source>
</evidence>
<evidence type="ECO:0000256" key="6">
    <source>
        <dbReference type="SAM" id="MobiDB-lite"/>
    </source>
</evidence>
<protein>
    <submittedName>
        <fullName evidence="9">Putative serine/threonine-protein kinase PknB</fullName>
    </submittedName>
</protein>
<keyword evidence="1" id="KW-0808">Transferase</keyword>
<dbReference type="Gene3D" id="2.60.200.20">
    <property type="match status" value="1"/>
</dbReference>
<dbReference type="GO" id="GO:0000407">
    <property type="term" value="C:phagophore assembly site"/>
    <property type="evidence" value="ECO:0007669"/>
    <property type="project" value="TreeGrafter"/>
</dbReference>
<dbReference type="PROSITE" id="PS00107">
    <property type="entry name" value="PROTEIN_KINASE_ATP"/>
    <property type="match status" value="1"/>
</dbReference>
<name>A0A5S9IP17_UABAM</name>
<dbReference type="PROSITE" id="PS00108">
    <property type="entry name" value="PROTEIN_KINASE_ST"/>
    <property type="match status" value="1"/>
</dbReference>
<dbReference type="GO" id="GO:0004674">
    <property type="term" value="F:protein serine/threonine kinase activity"/>
    <property type="evidence" value="ECO:0007669"/>
    <property type="project" value="InterPro"/>
</dbReference>
<dbReference type="PROSITE" id="PS50006">
    <property type="entry name" value="FHA_DOMAIN"/>
    <property type="match status" value="1"/>
</dbReference>
<dbReference type="AlphaFoldDB" id="A0A5S9IP17"/>
<gene>
    <name evidence="9" type="ORF">UABAM_03434</name>
</gene>
<dbReference type="Pfam" id="PF16697">
    <property type="entry name" value="Yop-YscD_cpl"/>
    <property type="match status" value="1"/>
</dbReference>
<evidence type="ECO:0000256" key="5">
    <source>
        <dbReference type="PROSITE-ProRule" id="PRU10141"/>
    </source>
</evidence>
<dbReference type="PROSITE" id="PS50011">
    <property type="entry name" value="PROTEIN_KINASE_DOM"/>
    <property type="match status" value="1"/>
</dbReference>
<evidence type="ECO:0000259" key="7">
    <source>
        <dbReference type="PROSITE" id="PS50006"/>
    </source>
</evidence>
<feature type="domain" description="FHA" evidence="7">
    <location>
        <begin position="549"/>
        <end position="588"/>
    </location>
</feature>
<dbReference type="CDD" id="cd14014">
    <property type="entry name" value="STKc_PknB_like"/>
    <property type="match status" value="1"/>
</dbReference>
<dbReference type="SUPFAM" id="SSF56112">
    <property type="entry name" value="Protein kinase-like (PK-like)"/>
    <property type="match status" value="1"/>
</dbReference>
<dbReference type="InterPro" id="IPR008271">
    <property type="entry name" value="Ser/Thr_kinase_AS"/>
</dbReference>
<dbReference type="InterPro" id="IPR011009">
    <property type="entry name" value="Kinase-like_dom_sf"/>
</dbReference>
<dbReference type="InterPro" id="IPR008984">
    <property type="entry name" value="SMAD_FHA_dom_sf"/>
</dbReference>
<dbReference type="InterPro" id="IPR032030">
    <property type="entry name" value="YscD_cytoplasmic_dom"/>
</dbReference>
<feature type="region of interest" description="Disordered" evidence="6">
    <location>
        <begin position="55"/>
        <end position="93"/>
    </location>
</feature>
<dbReference type="GO" id="GO:0005524">
    <property type="term" value="F:ATP binding"/>
    <property type="evidence" value="ECO:0007669"/>
    <property type="project" value="UniProtKB-UniRule"/>
</dbReference>
<evidence type="ECO:0000259" key="8">
    <source>
        <dbReference type="PROSITE" id="PS50011"/>
    </source>
</evidence>
<reference evidence="9 10" key="1">
    <citation type="submission" date="2019-08" db="EMBL/GenBank/DDBJ databases">
        <title>Complete genome sequence of Candidatus Uab amorphum.</title>
        <authorList>
            <person name="Shiratori T."/>
            <person name="Suzuki S."/>
            <person name="Kakizawa Y."/>
            <person name="Ishida K."/>
        </authorList>
    </citation>
    <scope>NUCLEOTIDE SEQUENCE [LARGE SCALE GENOMIC DNA]</scope>
    <source>
        <strain evidence="9 10">SRT547</strain>
    </source>
</reference>
<keyword evidence="4 5" id="KW-0067">ATP-binding</keyword>
<dbReference type="OrthoDB" id="6111975at2"/>
<dbReference type="RefSeq" id="WP_151969191.1">
    <property type="nucleotide sequence ID" value="NZ_AP019860.1"/>
</dbReference>
<dbReference type="GO" id="GO:0005829">
    <property type="term" value="C:cytosol"/>
    <property type="evidence" value="ECO:0007669"/>
    <property type="project" value="TreeGrafter"/>
</dbReference>
<evidence type="ECO:0000256" key="1">
    <source>
        <dbReference type="ARBA" id="ARBA00022679"/>
    </source>
</evidence>
<evidence type="ECO:0000256" key="3">
    <source>
        <dbReference type="ARBA" id="ARBA00022777"/>
    </source>
</evidence>
<dbReference type="SMART" id="SM00220">
    <property type="entry name" value="S_TKc"/>
    <property type="match status" value="1"/>
</dbReference>
<feature type="binding site" evidence="5">
    <location>
        <position position="311"/>
    </location>
    <ligand>
        <name>ATP</name>
        <dbReference type="ChEBI" id="CHEBI:30616"/>
    </ligand>
</feature>
<dbReference type="CDD" id="cd00060">
    <property type="entry name" value="FHA"/>
    <property type="match status" value="1"/>
</dbReference>
<dbReference type="Gene3D" id="1.10.510.10">
    <property type="entry name" value="Transferase(Phosphotransferase) domain 1"/>
    <property type="match status" value="1"/>
</dbReference>
<dbReference type="GO" id="GO:0016020">
    <property type="term" value="C:membrane"/>
    <property type="evidence" value="ECO:0007669"/>
    <property type="project" value="TreeGrafter"/>
</dbReference>
<dbReference type="KEGG" id="uam:UABAM_03434"/>
<feature type="domain" description="Protein kinase" evidence="8">
    <location>
        <begin position="282"/>
        <end position="521"/>
    </location>
</feature>
<dbReference type="GO" id="GO:0005776">
    <property type="term" value="C:autophagosome"/>
    <property type="evidence" value="ECO:0007669"/>
    <property type="project" value="TreeGrafter"/>
</dbReference>
<dbReference type="Proteomes" id="UP000326354">
    <property type="component" value="Chromosome"/>
</dbReference>
<dbReference type="Gene3D" id="3.30.200.20">
    <property type="entry name" value="Phosphorylase Kinase, domain 1"/>
    <property type="match status" value="1"/>
</dbReference>
<organism evidence="9 10">
    <name type="scientific">Uabimicrobium amorphum</name>
    <dbReference type="NCBI Taxonomy" id="2596890"/>
    <lineage>
        <taxon>Bacteria</taxon>
        <taxon>Pseudomonadati</taxon>
        <taxon>Planctomycetota</taxon>
        <taxon>Candidatus Uabimicrobiia</taxon>
        <taxon>Candidatus Uabimicrobiales</taxon>
        <taxon>Candidatus Uabimicrobiaceae</taxon>
        <taxon>Candidatus Uabimicrobium</taxon>
    </lineage>
</organism>
<dbReference type="InterPro" id="IPR000253">
    <property type="entry name" value="FHA_dom"/>
</dbReference>
<dbReference type="InterPro" id="IPR000719">
    <property type="entry name" value="Prot_kinase_dom"/>
</dbReference>
<dbReference type="PANTHER" id="PTHR24348">
    <property type="entry name" value="SERINE/THREONINE-PROTEIN KINASE UNC-51-RELATED"/>
    <property type="match status" value="1"/>
</dbReference>